<evidence type="ECO:0000256" key="1">
    <source>
        <dbReference type="SAM" id="MobiDB-lite"/>
    </source>
</evidence>
<evidence type="ECO:0000313" key="2">
    <source>
        <dbReference type="EMBL" id="MBW9052221.1"/>
    </source>
</evidence>
<name>A0ABS7GQJ8_9HYPH</name>
<evidence type="ECO:0000313" key="3">
    <source>
        <dbReference type="Proteomes" id="UP000717752"/>
    </source>
</evidence>
<sequence>MTNAMGAISFASQQKKRARPAFPHPVLPDTRVRHCQFIRGQRRSGKTEEIISPLAQLYEILHAGLSNAVFMQAK</sequence>
<feature type="region of interest" description="Disordered" evidence="1">
    <location>
        <begin position="1"/>
        <end position="25"/>
    </location>
</feature>
<accession>A0ABS7GQJ8</accession>
<proteinExistence type="predicted"/>
<evidence type="ECO:0008006" key="4">
    <source>
        <dbReference type="Google" id="ProtNLM"/>
    </source>
</evidence>
<organism evidence="2 3">
    <name type="scientific">Rhizobium mesosinicum</name>
    <dbReference type="NCBI Taxonomy" id="335017"/>
    <lineage>
        <taxon>Bacteria</taxon>
        <taxon>Pseudomonadati</taxon>
        <taxon>Pseudomonadota</taxon>
        <taxon>Alphaproteobacteria</taxon>
        <taxon>Hyphomicrobiales</taxon>
        <taxon>Rhizobiaceae</taxon>
        <taxon>Rhizobium/Agrobacterium group</taxon>
        <taxon>Rhizobium</taxon>
    </lineage>
</organism>
<gene>
    <name evidence="2" type="ORF">JNB85_07295</name>
</gene>
<comment type="caution">
    <text evidence="2">The sequence shown here is derived from an EMBL/GenBank/DDBJ whole genome shotgun (WGS) entry which is preliminary data.</text>
</comment>
<dbReference type="Proteomes" id="UP000717752">
    <property type="component" value="Unassembled WGS sequence"/>
</dbReference>
<protein>
    <recommendedName>
        <fullName evidence="4">Terminase</fullName>
    </recommendedName>
</protein>
<reference evidence="2 3" key="1">
    <citation type="journal article" date="2021" name="MBio">
        <title>Poor Competitiveness of Bradyrhizobium in Pigeon Pea Root Colonization in Indian Soils.</title>
        <authorList>
            <person name="Chalasani D."/>
            <person name="Basu A."/>
            <person name="Pullabhotla S.V.S.R.N."/>
            <person name="Jorrin B."/>
            <person name="Neal A.L."/>
            <person name="Poole P.S."/>
            <person name="Podile A.R."/>
            <person name="Tkacz A."/>
        </authorList>
    </citation>
    <scope>NUCLEOTIDE SEQUENCE [LARGE SCALE GENOMIC DNA]</scope>
    <source>
        <strain evidence="2 3">HU56</strain>
    </source>
</reference>
<keyword evidence="3" id="KW-1185">Reference proteome</keyword>
<dbReference type="EMBL" id="JAEUAK010000002">
    <property type="protein sequence ID" value="MBW9052221.1"/>
    <property type="molecule type" value="Genomic_DNA"/>
</dbReference>
<dbReference type="RefSeq" id="WP_220333673.1">
    <property type="nucleotide sequence ID" value="NZ_JAEUAK010000002.1"/>
</dbReference>